<keyword evidence="1" id="KW-1133">Transmembrane helix</keyword>
<protein>
    <recommendedName>
        <fullName evidence="4">Fimbrial assembly protein</fullName>
    </recommendedName>
</protein>
<evidence type="ECO:0000256" key="1">
    <source>
        <dbReference type="SAM" id="Phobius"/>
    </source>
</evidence>
<evidence type="ECO:0000313" key="3">
    <source>
        <dbReference type="Proteomes" id="UP001233535"/>
    </source>
</evidence>
<evidence type="ECO:0008006" key="4">
    <source>
        <dbReference type="Google" id="ProtNLM"/>
    </source>
</evidence>
<sequence>MWTLNRGYLRHGAVFVLGVTGVMVAFALALSLALGTWRSYQTGRALEARLQEQRARPRPSAARQSSDTLPLPEISERFDINRRILDALSTAGLEPQQIRFKFENVDDAGFVRQTAVFTLNAPWGEVAKALAALQAADRSLYIAKLHLEREQPGDPMVTAELQVAAALVAQMSEGEAAP</sequence>
<keyword evidence="1" id="KW-0472">Membrane</keyword>
<organism evidence="2 3">
    <name type="scientific">Lysobacter arvi</name>
    <dbReference type="NCBI Taxonomy" id="3038776"/>
    <lineage>
        <taxon>Bacteria</taxon>
        <taxon>Pseudomonadati</taxon>
        <taxon>Pseudomonadota</taxon>
        <taxon>Gammaproteobacteria</taxon>
        <taxon>Lysobacterales</taxon>
        <taxon>Lysobacteraceae</taxon>
        <taxon>Lysobacter</taxon>
    </lineage>
</organism>
<dbReference type="Proteomes" id="UP001233535">
    <property type="component" value="Unassembled WGS sequence"/>
</dbReference>
<dbReference type="EMBL" id="JARUHG010000001">
    <property type="protein sequence ID" value="MDR0181444.1"/>
    <property type="molecule type" value="Genomic_DNA"/>
</dbReference>
<evidence type="ECO:0000313" key="2">
    <source>
        <dbReference type="EMBL" id="MDR0181444.1"/>
    </source>
</evidence>
<keyword evidence="1" id="KW-0812">Transmembrane</keyword>
<keyword evidence="3" id="KW-1185">Reference proteome</keyword>
<proteinExistence type="predicted"/>
<gene>
    <name evidence="2" type="ORF">P8609_00470</name>
</gene>
<dbReference type="RefSeq" id="WP_309260634.1">
    <property type="nucleotide sequence ID" value="NZ_JARUHG010000001.1"/>
</dbReference>
<accession>A0ABU1C8D4</accession>
<reference evidence="2 3" key="1">
    <citation type="submission" date="2023-04" db="EMBL/GenBank/DDBJ databases">
        <title>Lysobacter sp. strain UC isolated from soil sample.</title>
        <authorList>
            <person name="Choksket S."/>
            <person name="Harshvardhan F."/>
            <person name="Rana R."/>
            <person name="Patil P.B."/>
            <person name="Korpole S."/>
        </authorList>
    </citation>
    <scope>NUCLEOTIDE SEQUENCE [LARGE SCALE GENOMIC DNA]</scope>
    <source>
        <strain evidence="2 3">UC</strain>
    </source>
</reference>
<comment type="caution">
    <text evidence="2">The sequence shown here is derived from an EMBL/GenBank/DDBJ whole genome shotgun (WGS) entry which is preliminary data.</text>
</comment>
<feature type="transmembrane region" description="Helical" evidence="1">
    <location>
        <begin position="12"/>
        <end position="34"/>
    </location>
</feature>
<name>A0ABU1C8D4_9GAMM</name>